<reference evidence="2 3" key="1">
    <citation type="submission" date="2019-08" db="EMBL/GenBank/DDBJ databases">
        <title>Hyperibacter terrae gen. nov., sp. nov. and Hyperibacter viscosus sp. nov., two new members in the family Rhodospirillaceae isolated from the rhizosphere of Hypericum perforatum.</title>
        <authorList>
            <person name="Noviana Z."/>
        </authorList>
    </citation>
    <scope>NUCLEOTIDE SEQUENCE [LARGE SCALE GENOMIC DNA]</scope>
    <source>
        <strain evidence="2 3">R5913</strain>
    </source>
</reference>
<organism evidence="2 3">
    <name type="scientific">Hypericibacter terrae</name>
    <dbReference type="NCBI Taxonomy" id="2602015"/>
    <lineage>
        <taxon>Bacteria</taxon>
        <taxon>Pseudomonadati</taxon>
        <taxon>Pseudomonadota</taxon>
        <taxon>Alphaproteobacteria</taxon>
        <taxon>Rhodospirillales</taxon>
        <taxon>Dongiaceae</taxon>
        <taxon>Hypericibacter</taxon>
    </lineage>
</organism>
<evidence type="ECO:0000256" key="1">
    <source>
        <dbReference type="SAM" id="Phobius"/>
    </source>
</evidence>
<dbReference type="Proteomes" id="UP000326202">
    <property type="component" value="Chromosome"/>
</dbReference>
<feature type="transmembrane region" description="Helical" evidence="1">
    <location>
        <begin position="12"/>
        <end position="32"/>
    </location>
</feature>
<evidence type="ECO:0000313" key="3">
    <source>
        <dbReference type="Proteomes" id="UP000326202"/>
    </source>
</evidence>
<protein>
    <submittedName>
        <fullName evidence="2">Uncharacterized protein</fullName>
    </submittedName>
</protein>
<proteinExistence type="predicted"/>
<feature type="transmembrane region" description="Helical" evidence="1">
    <location>
        <begin position="52"/>
        <end position="70"/>
    </location>
</feature>
<keyword evidence="1" id="KW-0812">Transmembrane</keyword>
<dbReference type="EMBL" id="CP042906">
    <property type="protein sequence ID" value="QEX15224.1"/>
    <property type="molecule type" value="Genomic_DNA"/>
</dbReference>
<dbReference type="RefSeq" id="WP_151175698.1">
    <property type="nucleotide sequence ID" value="NZ_CP042906.1"/>
</dbReference>
<dbReference type="KEGG" id="htq:FRZ44_05040"/>
<sequence length="116" mass="12501">MTAGDLIRVEMIAIAAGLAVAVFWKLITGVIIMRGLLHNKITGEFSPSRLQLLLSTLLAAAFYVQAIVAAKDHALPVPNESILAVVGGSNLIHLGDKFWSFFKLVRSVGDRATRES</sequence>
<accession>A0A5J6MCX9</accession>
<keyword evidence="1" id="KW-0472">Membrane</keyword>
<gene>
    <name evidence="2" type="ORF">FRZ44_05040</name>
</gene>
<keyword evidence="3" id="KW-1185">Reference proteome</keyword>
<dbReference type="AlphaFoldDB" id="A0A5J6MCX9"/>
<evidence type="ECO:0000313" key="2">
    <source>
        <dbReference type="EMBL" id="QEX15224.1"/>
    </source>
</evidence>
<name>A0A5J6MCX9_9PROT</name>
<keyword evidence="1" id="KW-1133">Transmembrane helix</keyword>